<feature type="binding site" evidence="4">
    <location>
        <position position="62"/>
    </location>
    <ligand>
        <name>S-adenosyl-L-methionine</name>
        <dbReference type="ChEBI" id="CHEBI:59789"/>
    </ligand>
</feature>
<dbReference type="HAMAP" id="MF_01813">
    <property type="entry name" value="MenG_UbiE_methyltr"/>
    <property type="match status" value="1"/>
</dbReference>
<gene>
    <name evidence="4" type="primary">menG</name>
    <name evidence="6" type="ORF">GCM10023321_54290</name>
</gene>
<feature type="binding site" evidence="4">
    <location>
        <position position="119"/>
    </location>
    <ligand>
        <name>S-adenosyl-L-methionine</name>
        <dbReference type="ChEBI" id="CHEBI:59789"/>
    </ligand>
</feature>
<reference evidence="7" key="1">
    <citation type="journal article" date="2019" name="Int. J. Syst. Evol. Microbiol.">
        <title>The Global Catalogue of Microorganisms (GCM) 10K type strain sequencing project: providing services to taxonomists for standard genome sequencing and annotation.</title>
        <authorList>
            <consortium name="The Broad Institute Genomics Platform"/>
            <consortium name="The Broad Institute Genome Sequencing Center for Infectious Disease"/>
            <person name="Wu L."/>
            <person name="Ma J."/>
        </authorList>
    </citation>
    <scope>NUCLEOTIDE SEQUENCE [LARGE SCALE GENOMIC DNA]</scope>
    <source>
        <strain evidence="7">JCM 18303</strain>
    </source>
</reference>
<dbReference type="InterPro" id="IPR007397">
    <property type="entry name" value="F-box-assoc_dom"/>
</dbReference>
<dbReference type="PROSITE" id="PS51114">
    <property type="entry name" value="FBA"/>
    <property type="match status" value="1"/>
</dbReference>
<dbReference type="GO" id="GO:0008168">
    <property type="term" value="F:methyltransferase activity"/>
    <property type="evidence" value="ECO:0007669"/>
    <property type="project" value="UniProtKB-KW"/>
</dbReference>
<protein>
    <recommendedName>
        <fullName evidence="4">Demethylmenaquinone methyltransferase</fullName>
        <ecNumber evidence="4">2.1.1.163</ecNumber>
    </recommendedName>
</protein>
<dbReference type="EMBL" id="BAABJP010000030">
    <property type="protein sequence ID" value="GAA5164947.1"/>
    <property type="molecule type" value="Genomic_DNA"/>
</dbReference>
<keyword evidence="4" id="KW-0474">Menaquinone biosynthesis</keyword>
<dbReference type="PROSITE" id="PS51608">
    <property type="entry name" value="SAM_MT_UBIE"/>
    <property type="match status" value="1"/>
</dbReference>
<dbReference type="Pfam" id="PF01209">
    <property type="entry name" value="Ubie_methyltran"/>
    <property type="match status" value="1"/>
</dbReference>
<dbReference type="PROSITE" id="PS01184">
    <property type="entry name" value="UBIE_2"/>
    <property type="match status" value="1"/>
</dbReference>
<evidence type="ECO:0000313" key="6">
    <source>
        <dbReference type="EMBL" id="GAA5164947.1"/>
    </source>
</evidence>
<evidence type="ECO:0000256" key="3">
    <source>
        <dbReference type="ARBA" id="ARBA00022691"/>
    </source>
</evidence>
<dbReference type="EC" id="2.1.1.163" evidence="4"/>
<dbReference type="GO" id="GO:0032259">
    <property type="term" value="P:methylation"/>
    <property type="evidence" value="ECO:0007669"/>
    <property type="project" value="UniProtKB-KW"/>
</dbReference>
<feature type="binding site" evidence="4">
    <location>
        <begin position="102"/>
        <end position="103"/>
    </location>
    <ligand>
        <name>S-adenosyl-L-methionine</name>
        <dbReference type="ChEBI" id="CHEBI:59789"/>
    </ligand>
</feature>
<evidence type="ECO:0000313" key="7">
    <source>
        <dbReference type="Proteomes" id="UP001428817"/>
    </source>
</evidence>
<accession>A0ABP9QP32</accession>
<sequence length="230" mass="24613">MSRADLDKQSTQVSAMFDDVAKGYDRTRAILWFGQMGRWGRITTDCLDLGPGKRVLDVACGTGTSSRWLAGSGAKVVGCDFSPAMLARAHTRAPGIELVLGDALKLPFESGTFDAATISFGLRNVADVPLALAEMRRVVRPGGHLAVCEFSHPPGRAGRAAADFYLRRVGPLIARLVSSNPEAYVYLADSILAWPDPAGLAADMRGAGWDEVAWRRLSGGMVALHRGTRA</sequence>
<keyword evidence="7" id="KW-1185">Reference proteome</keyword>
<evidence type="ECO:0000256" key="2">
    <source>
        <dbReference type="ARBA" id="ARBA00022679"/>
    </source>
</evidence>
<dbReference type="Proteomes" id="UP001428817">
    <property type="component" value="Unassembled WGS sequence"/>
</dbReference>
<comment type="catalytic activity">
    <reaction evidence="4">
        <text>a 2-demethylmenaquinol + S-adenosyl-L-methionine = a menaquinol + S-adenosyl-L-homocysteine + H(+)</text>
        <dbReference type="Rhea" id="RHEA:42640"/>
        <dbReference type="Rhea" id="RHEA-COMP:9539"/>
        <dbReference type="Rhea" id="RHEA-COMP:9563"/>
        <dbReference type="ChEBI" id="CHEBI:15378"/>
        <dbReference type="ChEBI" id="CHEBI:18151"/>
        <dbReference type="ChEBI" id="CHEBI:55437"/>
        <dbReference type="ChEBI" id="CHEBI:57856"/>
        <dbReference type="ChEBI" id="CHEBI:59789"/>
        <dbReference type="EC" id="2.1.1.163"/>
    </reaction>
</comment>
<dbReference type="InterPro" id="IPR023576">
    <property type="entry name" value="UbiE/COQ5_MeTrFase_CS"/>
</dbReference>
<comment type="caution">
    <text evidence="6">The sequence shown here is derived from an EMBL/GenBank/DDBJ whole genome shotgun (WGS) entry which is preliminary data.</text>
</comment>
<evidence type="ECO:0000256" key="4">
    <source>
        <dbReference type="HAMAP-Rule" id="MF_01813"/>
    </source>
</evidence>
<name>A0ABP9QP32_9PSEU</name>
<keyword evidence="2 4" id="KW-0808">Transferase</keyword>
<keyword evidence="1 4" id="KW-0489">Methyltransferase</keyword>
<evidence type="ECO:0000256" key="1">
    <source>
        <dbReference type="ARBA" id="ARBA00022603"/>
    </source>
</evidence>
<comment type="similarity">
    <text evidence="4">Belongs to the class I-like SAM-binding methyltransferase superfamily. MenG/UbiE family.</text>
</comment>
<dbReference type="CDD" id="cd02440">
    <property type="entry name" value="AdoMet_MTases"/>
    <property type="match status" value="1"/>
</dbReference>
<dbReference type="NCBIfam" id="TIGR01934">
    <property type="entry name" value="MenG_MenH_UbiE"/>
    <property type="match status" value="1"/>
</dbReference>
<feature type="domain" description="FBA" evidence="5">
    <location>
        <begin position="1"/>
        <end position="85"/>
    </location>
</feature>
<proteinExistence type="inferred from homology"/>
<evidence type="ECO:0000259" key="5">
    <source>
        <dbReference type="PROSITE" id="PS51114"/>
    </source>
</evidence>
<dbReference type="SUPFAM" id="SSF53335">
    <property type="entry name" value="S-adenosyl-L-methionine-dependent methyltransferases"/>
    <property type="match status" value="1"/>
</dbReference>
<dbReference type="RefSeq" id="WP_185062512.1">
    <property type="nucleotide sequence ID" value="NZ_BAABJP010000030.1"/>
</dbReference>
<dbReference type="PANTHER" id="PTHR43591">
    <property type="entry name" value="METHYLTRANSFERASE"/>
    <property type="match status" value="1"/>
</dbReference>
<dbReference type="InterPro" id="IPR004033">
    <property type="entry name" value="UbiE/COQ5_MeTrFase"/>
</dbReference>
<dbReference type="Gene3D" id="3.40.50.150">
    <property type="entry name" value="Vaccinia Virus protein VP39"/>
    <property type="match status" value="1"/>
</dbReference>
<keyword evidence="3 4" id="KW-0949">S-adenosyl-L-methionine</keyword>
<comment type="function">
    <text evidence="4">Methyltransferase required for the conversion of demethylmenaquinol (DMKH2) to menaquinol (MKH2).</text>
</comment>
<dbReference type="InterPro" id="IPR029063">
    <property type="entry name" value="SAM-dependent_MTases_sf"/>
</dbReference>
<feature type="binding site" evidence="4">
    <location>
        <position position="80"/>
    </location>
    <ligand>
        <name>S-adenosyl-L-methionine</name>
        <dbReference type="ChEBI" id="CHEBI:59789"/>
    </ligand>
</feature>
<comment type="pathway">
    <text evidence="4">Quinol/quinone metabolism; menaquinone biosynthesis; menaquinol from 1,4-dihydroxy-2-naphthoate: step 2/2.</text>
</comment>
<dbReference type="PANTHER" id="PTHR43591:SF24">
    <property type="entry name" value="2-METHOXY-6-POLYPRENYL-1,4-BENZOQUINOL METHYLASE, MITOCHONDRIAL"/>
    <property type="match status" value="1"/>
</dbReference>
<organism evidence="6 7">
    <name type="scientific">Pseudonocardia eucalypti</name>
    <dbReference type="NCBI Taxonomy" id="648755"/>
    <lineage>
        <taxon>Bacteria</taxon>
        <taxon>Bacillati</taxon>
        <taxon>Actinomycetota</taxon>
        <taxon>Actinomycetes</taxon>
        <taxon>Pseudonocardiales</taxon>
        <taxon>Pseudonocardiaceae</taxon>
        <taxon>Pseudonocardia</taxon>
    </lineage>
</organism>